<reference evidence="1" key="1">
    <citation type="submission" date="2016-01" db="EMBL/GenBank/DDBJ databases">
        <authorList>
            <person name="Peeters C."/>
        </authorList>
    </citation>
    <scope>NUCLEOTIDE SEQUENCE [LARGE SCALE GENOMIC DNA]</scope>
    <source>
        <strain evidence="1">LMG 29323</strain>
    </source>
</reference>
<comment type="caution">
    <text evidence="1">The sequence shown here is derived from an EMBL/GenBank/DDBJ whole genome shotgun (WGS) entry which is preliminary data.</text>
</comment>
<sequence>MSTEFDKPLSGFAFVETHHGDTLQRIAARALGDAALWWQLISPNGLVPPYITDDVSQAGSGVLLTGQPILVPAPSAAAQTTDSKEVFGTDVALRNGLLQASESGDFAFVTGVDNLKQAVKNRLETEQGDLIYHMSYGSILRSLIGTGATPAAELLAASSTKATLLQDPRIDSVTSAKATISGDTASVDVEVQPVMGQSVTVSV</sequence>
<name>A0A158DVL2_9BURK</name>
<protein>
    <submittedName>
        <fullName evidence="1">Uncharacterized protein</fullName>
    </submittedName>
</protein>
<dbReference type="SUPFAM" id="SSF160719">
    <property type="entry name" value="gpW/gp25-like"/>
    <property type="match status" value="1"/>
</dbReference>
<accession>A0A158DVL2</accession>
<gene>
    <name evidence="1" type="ORF">AWB80_07560</name>
</gene>
<dbReference type="AlphaFoldDB" id="A0A158DVL2"/>
<keyword evidence="2" id="KW-1185">Reference proteome</keyword>
<dbReference type="RefSeq" id="WP_061179757.1">
    <property type="nucleotide sequence ID" value="NZ_FCOE02000050.1"/>
</dbReference>
<evidence type="ECO:0000313" key="2">
    <source>
        <dbReference type="Proteomes" id="UP000054911"/>
    </source>
</evidence>
<dbReference type="EMBL" id="FCOE02000050">
    <property type="protein sequence ID" value="SAK98618.1"/>
    <property type="molecule type" value="Genomic_DNA"/>
</dbReference>
<organism evidence="1 2">
    <name type="scientific">Caballeronia pedi</name>
    <dbReference type="NCBI Taxonomy" id="1777141"/>
    <lineage>
        <taxon>Bacteria</taxon>
        <taxon>Pseudomonadati</taxon>
        <taxon>Pseudomonadota</taxon>
        <taxon>Betaproteobacteria</taxon>
        <taxon>Burkholderiales</taxon>
        <taxon>Burkholderiaceae</taxon>
        <taxon>Caballeronia</taxon>
    </lineage>
</organism>
<dbReference type="STRING" id="1777141.AWB80_07560"/>
<dbReference type="Proteomes" id="UP000054911">
    <property type="component" value="Unassembled WGS sequence"/>
</dbReference>
<dbReference type="InterPro" id="IPR020288">
    <property type="entry name" value="Sheath_initiator"/>
</dbReference>
<dbReference type="OrthoDB" id="8553452at2"/>
<dbReference type="Gene3D" id="3.10.450.40">
    <property type="match status" value="1"/>
</dbReference>
<dbReference type="Pfam" id="PF10934">
    <property type="entry name" value="Sheath_initiator"/>
    <property type="match status" value="1"/>
</dbReference>
<proteinExistence type="predicted"/>
<evidence type="ECO:0000313" key="1">
    <source>
        <dbReference type="EMBL" id="SAK98618.1"/>
    </source>
</evidence>